<feature type="region of interest" description="Disordered" evidence="1">
    <location>
        <begin position="1"/>
        <end position="62"/>
    </location>
</feature>
<keyword evidence="3" id="KW-1185">Reference proteome</keyword>
<dbReference type="GeneID" id="67006673"/>
<accession>A0A9P3BIV2</accession>
<dbReference type="RefSeq" id="XP_043159879.1">
    <property type="nucleotide sequence ID" value="XM_043303944.1"/>
</dbReference>
<organism evidence="2 3">
    <name type="scientific">Aspergillus pseudoviridinutans</name>
    <dbReference type="NCBI Taxonomy" id="1517512"/>
    <lineage>
        <taxon>Eukaryota</taxon>
        <taxon>Fungi</taxon>
        <taxon>Dikarya</taxon>
        <taxon>Ascomycota</taxon>
        <taxon>Pezizomycotina</taxon>
        <taxon>Eurotiomycetes</taxon>
        <taxon>Eurotiomycetidae</taxon>
        <taxon>Eurotiales</taxon>
        <taxon>Aspergillaceae</taxon>
        <taxon>Aspergillus</taxon>
        <taxon>Aspergillus subgen. Fumigati</taxon>
    </lineage>
</organism>
<gene>
    <name evidence="2" type="ORF">Asppvi_008063</name>
</gene>
<protein>
    <submittedName>
        <fullName evidence="2">Uncharacterized protein</fullName>
    </submittedName>
</protein>
<proteinExistence type="predicted"/>
<reference evidence="2 3" key="1">
    <citation type="submission" date="2018-10" db="EMBL/GenBank/DDBJ databases">
        <title>Pan-genome distribution and transcriptional activeness of fungal secondary metabolism genes in Aspergillus section Fumigati.</title>
        <authorList>
            <person name="Takahashi H."/>
            <person name="Umemura M."/>
            <person name="Ninomiya A."/>
            <person name="Kusuya Y."/>
            <person name="Urayama S."/>
            <person name="Shimizu M."/>
            <person name="Watanabe A."/>
            <person name="Kamei K."/>
            <person name="Yaguchi T."/>
            <person name="Hagiwara D."/>
        </authorList>
    </citation>
    <scope>NUCLEOTIDE SEQUENCE [LARGE SCALE GENOMIC DNA]</scope>
    <source>
        <strain evidence="2 3">IFM 55266</strain>
    </source>
</reference>
<dbReference type="AlphaFoldDB" id="A0A9P3BIV2"/>
<comment type="caution">
    <text evidence="2">The sequence shown here is derived from an EMBL/GenBank/DDBJ whole genome shotgun (WGS) entry which is preliminary data.</text>
</comment>
<feature type="compositionally biased region" description="Low complexity" evidence="1">
    <location>
        <begin position="1"/>
        <end position="19"/>
    </location>
</feature>
<dbReference type="Proteomes" id="UP001043456">
    <property type="component" value="Unassembled WGS sequence"/>
</dbReference>
<evidence type="ECO:0000313" key="3">
    <source>
        <dbReference type="Proteomes" id="UP001043456"/>
    </source>
</evidence>
<evidence type="ECO:0000256" key="1">
    <source>
        <dbReference type="SAM" id="MobiDB-lite"/>
    </source>
</evidence>
<feature type="non-terminal residue" evidence="2">
    <location>
        <position position="1"/>
    </location>
</feature>
<feature type="compositionally biased region" description="Basic and acidic residues" evidence="1">
    <location>
        <begin position="23"/>
        <end position="49"/>
    </location>
</feature>
<name>A0A9P3BIV2_9EURO</name>
<evidence type="ECO:0000313" key="2">
    <source>
        <dbReference type="EMBL" id="GIJ89133.1"/>
    </source>
</evidence>
<sequence>RPAVNESQAEQESNEQSVSLDWRASKGLERPDDQREEAERESRSDEKGRAMGHLYRTRPEGS</sequence>
<dbReference type="EMBL" id="BHVY01000005">
    <property type="protein sequence ID" value="GIJ89133.1"/>
    <property type="molecule type" value="Genomic_DNA"/>
</dbReference>